<dbReference type="AlphaFoldDB" id="Q7NEI0"/>
<organism evidence="2 3">
    <name type="scientific">Gloeobacter violaceus (strain ATCC 29082 / PCC 7421)</name>
    <dbReference type="NCBI Taxonomy" id="251221"/>
    <lineage>
        <taxon>Bacteria</taxon>
        <taxon>Bacillati</taxon>
        <taxon>Cyanobacteriota</taxon>
        <taxon>Cyanophyceae</taxon>
        <taxon>Gloeobacterales</taxon>
        <taxon>Gloeobacteraceae</taxon>
        <taxon>Gloeobacter</taxon>
    </lineage>
</organism>
<keyword evidence="3" id="KW-1185">Reference proteome</keyword>
<dbReference type="EMBL" id="BA000045">
    <property type="protein sequence ID" value="BAC91840.1"/>
    <property type="molecule type" value="Genomic_DNA"/>
</dbReference>
<evidence type="ECO:0000256" key="1">
    <source>
        <dbReference type="SAM" id="Phobius"/>
    </source>
</evidence>
<accession>Q7NEI0</accession>
<sequence length="94" mass="10569">MLQHKSAFFLASAHQSPYHRLAERLTDTAQIIAVGLFLAVLLPAAFLIDGYRRFAPDLFDARRQAALSAMLWLVLLAGMLVWIMLWLEAVFGLP</sequence>
<dbReference type="KEGG" id="gvi:gsl3899"/>
<reference evidence="2 3" key="2">
    <citation type="journal article" date="2003" name="DNA Res.">
        <title>Complete genome structure of Gloeobacter violaceus PCC 7421, a cyanobacterium that lacks thylakoids (supplement).</title>
        <authorList>
            <person name="Nakamura Y."/>
            <person name="Kaneko T."/>
            <person name="Sato S."/>
            <person name="Mimuro M."/>
            <person name="Miyashita H."/>
            <person name="Tsuchiya T."/>
            <person name="Sasamoto S."/>
            <person name="Watanabe A."/>
            <person name="Kawashima K."/>
            <person name="Kishida Y."/>
            <person name="Kiyokawa C."/>
            <person name="Kohara M."/>
            <person name="Matsumoto M."/>
            <person name="Matsuno A."/>
            <person name="Nakazaki N."/>
            <person name="Shimpo S."/>
            <person name="Takeuchi C."/>
            <person name="Yamada M."/>
            <person name="Tabata S."/>
        </authorList>
    </citation>
    <scope>NUCLEOTIDE SEQUENCE [LARGE SCALE GENOMIC DNA]</scope>
    <source>
        <strain evidence="3">ATCC 29082 / PCC 7421</strain>
    </source>
</reference>
<evidence type="ECO:0000313" key="3">
    <source>
        <dbReference type="Proteomes" id="UP000000557"/>
    </source>
</evidence>
<protein>
    <submittedName>
        <fullName evidence="2">Gsl3899 protein</fullName>
    </submittedName>
</protein>
<gene>
    <name evidence="2" type="ordered locus">gsl3899</name>
</gene>
<keyword evidence="1" id="KW-0812">Transmembrane</keyword>
<reference evidence="2 3" key="1">
    <citation type="journal article" date="2003" name="DNA Res.">
        <title>Complete genome structure of Gloeobacter violaceus PCC 7421, a cyanobacterium that lacks thylakoids.</title>
        <authorList>
            <person name="Nakamura Y."/>
            <person name="Kaneko T."/>
            <person name="Sato S."/>
            <person name="Mimuro M."/>
            <person name="Miyashita H."/>
            <person name="Tsuchiya T."/>
            <person name="Sasamoto S."/>
            <person name="Watanabe A."/>
            <person name="Kawashima K."/>
            <person name="Kishida Y."/>
            <person name="Kiyokawa C."/>
            <person name="Kohara M."/>
            <person name="Matsumoto M."/>
            <person name="Matsuno A."/>
            <person name="Nakazaki N."/>
            <person name="Shimpo S."/>
            <person name="Takeuchi C."/>
            <person name="Yamada M."/>
            <person name="Tabata S."/>
        </authorList>
    </citation>
    <scope>NUCLEOTIDE SEQUENCE [LARGE SCALE GENOMIC DNA]</scope>
    <source>
        <strain evidence="3">ATCC 29082 / PCC 7421</strain>
    </source>
</reference>
<feature type="transmembrane region" description="Helical" evidence="1">
    <location>
        <begin position="69"/>
        <end position="87"/>
    </location>
</feature>
<feature type="transmembrane region" description="Helical" evidence="1">
    <location>
        <begin position="28"/>
        <end position="48"/>
    </location>
</feature>
<keyword evidence="1" id="KW-0472">Membrane</keyword>
<evidence type="ECO:0000313" key="2">
    <source>
        <dbReference type="EMBL" id="BAC91840.1"/>
    </source>
</evidence>
<dbReference type="EnsemblBacteria" id="BAC91840">
    <property type="protein sequence ID" value="BAC91840"/>
    <property type="gene ID" value="BAC91840"/>
</dbReference>
<name>Q7NEI0_GLOVI</name>
<dbReference type="HOGENOM" id="CLU_2382061_0_0_3"/>
<dbReference type="InParanoid" id="Q7NEI0"/>
<dbReference type="Proteomes" id="UP000000557">
    <property type="component" value="Chromosome"/>
</dbReference>
<keyword evidence="1" id="KW-1133">Transmembrane helix</keyword>
<proteinExistence type="predicted"/>